<protein>
    <submittedName>
        <fullName evidence="3">Helix-turn-helix domain-containing protein</fullName>
    </submittedName>
</protein>
<sequence>MIGKRINKIRLDKGYSLALLAEMSGVSKSYLSYLERDLRTNPSLQVLTRIAQALGCSLEYLLGDEMIAVEKQLKEELDDEVVFYLKNAIEEGTIKADLEEFQKYIEFLNWKATNK</sequence>
<name>A0A6N8FM33_9BACI</name>
<dbReference type="AlphaFoldDB" id="A0A6N8FM33"/>
<organism evidence="3 4">
    <name type="scientific">Ornithinibacillus caprae</name>
    <dbReference type="NCBI Taxonomy" id="2678566"/>
    <lineage>
        <taxon>Bacteria</taxon>
        <taxon>Bacillati</taxon>
        <taxon>Bacillota</taxon>
        <taxon>Bacilli</taxon>
        <taxon>Bacillales</taxon>
        <taxon>Bacillaceae</taxon>
        <taxon>Ornithinibacillus</taxon>
    </lineage>
</organism>
<dbReference type="InterPro" id="IPR010982">
    <property type="entry name" value="Lambda_DNA-bd_dom_sf"/>
</dbReference>
<dbReference type="SMART" id="SM00530">
    <property type="entry name" value="HTH_XRE"/>
    <property type="match status" value="1"/>
</dbReference>
<reference evidence="3 4" key="1">
    <citation type="submission" date="2019-11" db="EMBL/GenBank/DDBJ databases">
        <authorList>
            <person name="Li X."/>
        </authorList>
    </citation>
    <scope>NUCLEOTIDE SEQUENCE [LARGE SCALE GENOMIC DNA]</scope>
    <source>
        <strain evidence="3 4">L9</strain>
    </source>
</reference>
<dbReference type="Gene3D" id="1.10.260.40">
    <property type="entry name" value="lambda repressor-like DNA-binding domains"/>
    <property type="match status" value="1"/>
</dbReference>
<evidence type="ECO:0000256" key="1">
    <source>
        <dbReference type="ARBA" id="ARBA00023125"/>
    </source>
</evidence>
<dbReference type="Pfam" id="PF01381">
    <property type="entry name" value="HTH_3"/>
    <property type="match status" value="1"/>
</dbReference>
<comment type="caution">
    <text evidence="3">The sequence shown here is derived from an EMBL/GenBank/DDBJ whole genome shotgun (WGS) entry which is preliminary data.</text>
</comment>
<accession>A0A6N8FM33</accession>
<dbReference type="InterPro" id="IPR050807">
    <property type="entry name" value="TransReg_Diox_bact_type"/>
</dbReference>
<dbReference type="GO" id="GO:0005829">
    <property type="term" value="C:cytosol"/>
    <property type="evidence" value="ECO:0007669"/>
    <property type="project" value="TreeGrafter"/>
</dbReference>
<dbReference type="GO" id="GO:0003677">
    <property type="term" value="F:DNA binding"/>
    <property type="evidence" value="ECO:0007669"/>
    <property type="project" value="UniProtKB-KW"/>
</dbReference>
<keyword evidence="4" id="KW-1185">Reference proteome</keyword>
<dbReference type="PROSITE" id="PS50943">
    <property type="entry name" value="HTH_CROC1"/>
    <property type="match status" value="1"/>
</dbReference>
<dbReference type="Proteomes" id="UP000469125">
    <property type="component" value="Unassembled WGS sequence"/>
</dbReference>
<keyword evidence="1" id="KW-0238">DNA-binding</keyword>
<proteinExistence type="predicted"/>
<dbReference type="GO" id="GO:0003700">
    <property type="term" value="F:DNA-binding transcription factor activity"/>
    <property type="evidence" value="ECO:0007669"/>
    <property type="project" value="TreeGrafter"/>
</dbReference>
<dbReference type="RefSeq" id="WP_155669027.1">
    <property type="nucleotide sequence ID" value="NZ_WOCA01000008.1"/>
</dbReference>
<evidence type="ECO:0000313" key="4">
    <source>
        <dbReference type="Proteomes" id="UP000469125"/>
    </source>
</evidence>
<dbReference type="CDD" id="cd00093">
    <property type="entry name" value="HTH_XRE"/>
    <property type="match status" value="1"/>
</dbReference>
<dbReference type="PANTHER" id="PTHR46797:SF1">
    <property type="entry name" value="METHYLPHOSPHONATE SYNTHASE"/>
    <property type="match status" value="1"/>
</dbReference>
<evidence type="ECO:0000313" key="3">
    <source>
        <dbReference type="EMBL" id="MUK89057.1"/>
    </source>
</evidence>
<gene>
    <name evidence="3" type="ORF">GMD78_11800</name>
</gene>
<evidence type="ECO:0000259" key="2">
    <source>
        <dbReference type="PROSITE" id="PS50943"/>
    </source>
</evidence>
<dbReference type="EMBL" id="WOCA01000008">
    <property type="protein sequence ID" value="MUK89057.1"/>
    <property type="molecule type" value="Genomic_DNA"/>
</dbReference>
<dbReference type="PANTHER" id="PTHR46797">
    <property type="entry name" value="HTH-TYPE TRANSCRIPTIONAL REGULATOR"/>
    <property type="match status" value="1"/>
</dbReference>
<dbReference type="InterPro" id="IPR001387">
    <property type="entry name" value="Cro/C1-type_HTH"/>
</dbReference>
<feature type="domain" description="HTH cro/C1-type" evidence="2">
    <location>
        <begin position="6"/>
        <end position="61"/>
    </location>
</feature>
<dbReference type="SUPFAM" id="SSF47413">
    <property type="entry name" value="lambda repressor-like DNA-binding domains"/>
    <property type="match status" value="1"/>
</dbReference>